<sequence length="71" mass="8231">QQTRENGFVCLDKVMDQINPVTYQELMNITTLWVDAALDLTDKNLRLMSYLVNAQERRWNAEEEATQQVAG</sequence>
<dbReference type="EMBL" id="LMXI01000334">
    <property type="protein sequence ID" value="KRT58501.1"/>
    <property type="molecule type" value="Genomic_DNA"/>
</dbReference>
<reference evidence="1 2" key="1">
    <citation type="submission" date="2015-11" db="EMBL/GenBank/DDBJ databases">
        <title>The genome of Candidatus Endoriftia persephone in Ridgeia piscesae and population structure of the North Eastern Pacific vestimentiferan symbionts.</title>
        <authorList>
            <person name="Perez M."/>
            <person name="Juniper K.S."/>
        </authorList>
    </citation>
    <scope>NUCLEOTIDE SEQUENCE [LARGE SCALE GENOMIC DNA]</scope>
    <source>
        <strain evidence="1">Ind10</strain>
    </source>
</reference>
<gene>
    <name evidence="1" type="ORF">Ga0076813_13601</name>
</gene>
<name>A0A0T5Z7M9_9GAMM</name>
<feature type="non-terminal residue" evidence="1">
    <location>
        <position position="1"/>
    </location>
</feature>
<dbReference type="Proteomes" id="UP000051276">
    <property type="component" value="Unassembled WGS sequence"/>
</dbReference>
<dbReference type="AlphaFoldDB" id="A0A0T5Z7M9"/>
<organism evidence="1 2">
    <name type="scientific">endosymbiont of Ridgeia piscesae</name>
    <dbReference type="NCBI Taxonomy" id="54398"/>
    <lineage>
        <taxon>Bacteria</taxon>
        <taxon>Pseudomonadati</taxon>
        <taxon>Pseudomonadota</taxon>
        <taxon>Gammaproteobacteria</taxon>
        <taxon>sulfur-oxidizing symbionts</taxon>
    </lineage>
</organism>
<accession>A0A0T5Z7M9</accession>
<evidence type="ECO:0000313" key="2">
    <source>
        <dbReference type="Proteomes" id="UP000051276"/>
    </source>
</evidence>
<evidence type="ECO:0000313" key="1">
    <source>
        <dbReference type="EMBL" id="KRT58501.1"/>
    </source>
</evidence>
<proteinExistence type="predicted"/>
<dbReference type="Gene3D" id="6.20.390.30">
    <property type="match status" value="1"/>
</dbReference>
<protein>
    <submittedName>
        <fullName evidence="1">Uncharacterized protein</fullName>
    </submittedName>
</protein>
<comment type="caution">
    <text evidence="1">The sequence shown here is derived from an EMBL/GenBank/DDBJ whole genome shotgun (WGS) entry which is preliminary data.</text>
</comment>